<dbReference type="SUPFAM" id="SSF69593">
    <property type="entry name" value="Glycerol-3-phosphate (1)-acyltransferase"/>
    <property type="match status" value="1"/>
</dbReference>
<evidence type="ECO:0008006" key="2">
    <source>
        <dbReference type="Google" id="ProtNLM"/>
    </source>
</evidence>
<organism evidence="1">
    <name type="scientific">hydrothermal vent metagenome</name>
    <dbReference type="NCBI Taxonomy" id="652676"/>
    <lineage>
        <taxon>unclassified sequences</taxon>
        <taxon>metagenomes</taxon>
        <taxon>ecological metagenomes</taxon>
    </lineage>
</organism>
<reference evidence="1" key="1">
    <citation type="submission" date="2018-06" db="EMBL/GenBank/DDBJ databases">
        <authorList>
            <person name="Zhirakovskaya E."/>
        </authorList>
    </citation>
    <scope>NUCLEOTIDE SEQUENCE</scope>
</reference>
<name>A0A3B0V555_9ZZZZ</name>
<evidence type="ECO:0000313" key="1">
    <source>
        <dbReference type="EMBL" id="VAW35503.1"/>
    </source>
</evidence>
<dbReference type="AlphaFoldDB" id="A0A3B0V555"/>
<sequence>MSSFNEQKLQIGGNALALYHRLLARTVRWQFEGRANISKAHASGRPILWLFWHEQLSLFVTYAHRFVGGEKFTIVALGGEDRGDILSIFAAALGASPHSVDMKGNPMAAGRSVLRIIQEMKGGKASFLTPDGPNGPAFEAKPGASFLARKAEAAVIPVGGYTSTGYALRRWDHYLLPLPFARLRMVFGQPIFINKKDKDEVVTEQIVQALTAVYQQARGQ</sequence>
<dbReference type="EMBL" id="UOEU01000588">
    <property type="protein sequence ID" value="VAW35503.1"/>
    <property type="molecule type" value="Genomic_DNA"/>
</dbReference>
<protein>
    <recommendedName>
        <fullName evidence="2">DUF374 domain-containing protein</fullName>
    </recommendedName>
</protein>
<accession>A0A3B0V555</accession>
<proteinExistence type="predicted"/>
<gene>
    <name evidence="1" type="ORF">MNBD_CHLOROFLEXI01-2947</name>
</gene>